<proteinExistence type="inferred from homology"/>
<dbReference type="SUPFAM" id="SSF52540">
    <property type="entry name" value="P-loop containing nucleoside triphosphate hydrolases"/>
    <property type="match status" value="1"/>
</dbReference>
<accession>A0A1M5W9Z0</accession>
<dbReference type="InterPro" id="IPR027417">
    <property type="entry name" value="P-loop_NTPase"/>
</dbReference>
<dbReference type="InterPro" id="IPR003593">
    <property type="entry name" value="AAA+_ATPase"/>
</dbReference>
<dbReference type="InterPro" id="IPR050763">
    <property type="entry name" value="ABC_transporter_ATP-binding"/>
</dbReference>
<dbReference type="GO" id="GO:0016887">
    <property type="term" value="F:ATP hydrolysis activity"/>
    <property type="evidence" value="ECO:0007669"/>
    <property type="project" value="InterPro"/>
</dbReference>
<dbReference type="InterPro" id="IPR003439">
    <property type="entry name" value="ABC_transporter-like_ATP-bd"/>
</dbReference>
<evidence type="ECO:0000259" key="5">
    <source>
        <dbReference type="PROSITE" id="PS50893"/>
    </source>
</evidence>
<keyword evidence="2" id="KW-0813">Transport</keyword>
<gene>
    <name evidence="6" type="ORF">SAMN02745941_00993</name>
</gene>
<dbReference type="PROSITE" id="PS50893">
    <property type="entry name" value="ABC_TRANSPORTER_2"/>
    <property type="match status" value="1"/>
</dbReference>
<protein>
    <submittedName>
        <fullName evidence="6">ABC-2 type transport system ATP-binding protein</fullName>
    </submittedName>
</protein>
<keyword evidence="3" id="KW-0547">Nucleotide-binding</keyword>
<sequence length="326" mass="37220">MNMIEANNLKKVYETKTSKGIFKNEKVKLEAVKDVSIKIKEGEIIGLLGINGAGKTTTIKMLTTLLSPTSGEYFLDGIDAVKNPRAIKYKINMIAGGERMIYWRLTAHENLWYYGQLYGIANNILEKRIEELLKLVGLYENKDKKVEEFSKGMKQRLQIARGLINDPSYIFMDEPTLGLDAVVSKELRTHVKSLAKEKGKGILLTSHYMEEVEELADYIYVLDKGMIIRQGTSKELSKQVFKKVEYRLTLHNRIEALQRYMLISLLGHDNTVEIYEEDNSYHIISSKNLSLNISQICSDKGAIIKEFFEIVPRLEDTIIKLSEKGA</sequence>
<organism evidence="6 7">
    <name type="scientific">Clostridium intestinale DSM 6191</name>
    <dbReference type="NCBI Taxonomy" id="1121320"/>
    <lineage>
        <taxon>Bacteria</taxon>
        <taxon>Bacillati</taxon>
        <taxon>Bacillota</taxon>
        <taxon>Clostridia</taxon>
        <taxon>Eubacteriales</taxon>
        <taxon>Clostridiaceae</taxon>
        <taxon>Clostridium</taxon>
    </lineage>
</organism>
<dbReference type="GO" id="GO:0005524">
    <property type="term" value="F:ATP binding"/>
    <property type="evidence" value="ECO:0007669"/>
    <property type="project" value="UniProtKB-KW"/>
</dbReference>
<evidence type="ECO:0000256" key="3">
    <source>
        <dbReference type="ARBA" id="ARBA00022741"/>
    </source>
</evidence>
<feature type="domain" description="ABC transporter" evidence="5">
    <location>
        <begin position="4"/>
        <end position="249"/>
    </location>
</feature>
<dbReference type="PROSITE" id="PS00211">
    <property type="entry name" value="ABC_TRANSPORTER_1"/>
    <property type="match status" value="1"/>
</dbReference>
<evidence type="ECO:0000313" key="6">
    <source>
        <dbReference type="EMBL" id="SHH84312.1"/>
    </source>
</evidence>
<evidence type="ECO:0000256" key="1">
    <source>
        <dbReference type="ARBA" id="ARBA00005417"/>
    </source>
</evidence>
<keyword evidence="4 6" id="KW-0067">ATP-binding</keyword>
<dbReference type="InterPro" id="IPR017871">
    <property type="entry name" value="ABC_transporter-like_CS"/>
</dbReference>
<dbReference type="EMBL" id="FQXU01000004">
    <property type="protein sequence ID" value="SHH84312.1"/>
    <property type="molecule type" value="Genomic_DNA"/>
</dbReference>
<dbReference type="Pfam" id="PF00005">
    <property type="entry name" value="ABC_tran"/>
    <property type="match status" value="1"/>
</dbReference>
<dbReference type="PANTHER" id="PTHR42711">
    <property type="entry name" value="ABC TRANSPORTER ATP-BINDING PROTEIN"/>
    <property type="match status" value="1"/>
</dbReference>
<evidence type="ECO:0000256" key="4">
    <source>
        <dbReference type="ARBA" id="ARBA00022840"/>
    </source>
</evidence>
<dbReference type="Gene3D" id="3.40.50.300">
    <property type="entry name" value="P-loop containing nucleotide triphosphate hydrolases"/>
    <property type="match status" value="1"/>
</dbReference>
<dbReference type="PANTHER" id="PTHR42711:SF5">
    <property type="entry name" value="ABC TRANSPORTER ATP-BINDING PROTEIN NATA"/>
    <property type="match status" value="1"/>
</dbReference>
<comment type="similarity">
    <text evidence="1">Belongs to the ABC transporter superfamily.</text>
</comment>
<evidence type="ECO:0000256" key="2">
    <source>
        <dbReference type="ARBA" id="ARBA00022448"/>
    </source>
</evidence>
<dbReference type="AlphaFoldDB" id="A0A1M5W9Z0"/>
<evidence type="ECO:0000313" key="7">
    <source>
        <dbReference type="Proteomes" id="UP000184241"/>
    </source>
</evidence>
<reference evidence="6 7" key="1">
    <citation type="submission" date="2016-11" db="EMBL/GenBank/DDBJ databases">
        <authorList>
            <person name="Jaros S."/>
            <person name="Januszkiewicz K."/>
            <person name="Wedrychowicz H."/>
        </authorList>
    </citation>
    <scope>NUCLEOTIDE SEQUENCE [LARGE SCALE GENOMIC DNA]</scope>
    <source>
        <strain evidence="6 7">DSM 6191</strain>
    </source>
</reference>
<dbReference type="SMART" id="SM00382">
    <property type="entry name" value="AAA"/>
    <property type="match status" value="1"/>
</dbReference>
<dbReference type="Proteomes" id="UP000184241">
    <property type="component" value="Unassembled WGS sequence"/>
</dbReference>
<name>A0A1M5W9Z0_9CLOT</name>